<name>A0A7C8M431_9PLEO</name>
<dbReference type="PANTHER" id="PTHR36195">
    <property type="entry name" value="DOMAIN PROTEIN, PUTATIVE (AFU_ORTHOLOGUE AFUA_5G01990)-RELATED-RELATED"/>
    <property type="match status" value="1"/>
</dbReference>
<feature type="chain" id="PRO_5028987096" evidence="1">
    <location>
        <begin position="20"/>
        <end position="232"/>
    </location>
</feature>
<dbReference type="EMBL" id="JAADJZ010000025">
    <property type="protein sequence ID" value="KAF2866995.1"/>
    <property type="molecule type" value="Genomic_DNA"/>
</dbReference>
<feature type="signal peptide" evidence="1">
    <location>
        <begin position="1"/>
        <end position="19"/>
    </location>
</feature>
<keyword evidence="1" id="KW-0732">Signal</keyword>
<proteinExistence type="predicted"/>
<evidence type="ECO:0000256" key="1">
    <source>
        <dbReference type="SAM" id="SignalP"/>
    </source>
</evidence>
<dbReference type="InterPro" id="IPR006771">
    <property type="entry name" value="CetA-like"/>
</dbReference>
<protein>
    <submittedName>
        <fullName evidence="2">Uncharacterized protein</fullName>
    </submittedName>
</protein>
<dbReference type="OrthoDB" id="3682664at2759"/>
<dbReference type="Proteomes" id="UP000481861">
    <property type="component" value="Unassembled WGS sequence"/>
</dbReference>
<comment type="caution">
    <text evidence="2">The sequence shown here is derived from an EMBL/GenBank/DDBJ whole genome shotgun (WGS) entry which is preliminary data.</text>
</comment>
<dbReference type="Pfam" id="PF04681">
    <property type="entry name" value="Bys1"/>
    <property type="match status" value="1"/>
</dbReference>
<evidence type="ECO:0000313" key="2">
    <source>
        <dbReference type="EMBL" id="KAF2866995.1"/>
    </source>
</evidence>
<accession>A0A7C8M431</accession>
<evidence type="ECO:0000313" key="3">
    <source>
        <dbReference type="Proteomes" id="UP000481861"/>
    </source>
</evidence>
<dbReference type="PANTHER" id="PTHR36195:SF4">
    <property type="entry name" value="DOMAIN PROTEIN, PUTATIVE (AFU_ORTHOLOGUE AFUA_5G01990)-RELATED"/>
    <property type="match status" value="1"/>
</dbReference>
<reference evidence="2 3" key="1">
    <citation type="submission" date="2020-01" db="EMBL/GenBank/DDBJ databases">
        <authorList>
            <consortium name="DOE Joint Genome Institute"/>
            <person name="Haridas S."/>
            <person name="Albert R."/>
            <person name="Binder M."/>
            <person name="Bloem J."/>
            <person name="Labutti K."/>
            <person name="Salamov A."/>
            <person name="Andreopoulos B."/>
            <person name="Baker S.E."/>
            <person name="Barry K."/>
            <person name="Bills G."/>
            <person name="Bluhm B.H."/>
            <person name="Cannon C."/>
            <person name="Castanera R."/>
            <person name="Culley D.E."/>
            <person name="Daum C."/>
            <person name="Ezra D."/>
            <person name="Gonzalez J.B."/>
            <person name="Henrissat B."/>
            <person name="Kuo A."/>
            <person name="Liang C."/>
            <person name="Lipzen A."/>
            <person name="Lutzoni F."/>
            <person name="Magnuson J."/>
            <person name="Mondo S."/>
            <person name="Nolan M."/>
            <person name="Ohm R."/>
            <person name="Pangilinan J."/>
            <person name="Park H.-J.H."/>
            <person name="Ramirez L."/>
            <person name="Alfaro M."/>
            <person name="Sun H."/>
            <person name="Tritt A."/>
            <person name="Yoshinaga Y."/>
            <person name="Zwiers L.-H.L."/>
            <person name="Turgeon B.G."/>
            <person name="Goodwin S.B."/>
            <person name="Spatafora J.W."/>
            <person name="Crous P.W."/>
            <person name="Grigoriev I.V."/>
        </authorList>
    </citation>
    <scope>NUCLEOTIDE SEQUENCE [LARGE SCALE GENOMIC DNA]</scope>
    <source>
        <strain evidence="2 3">CBS 611.86</strain>
    </source>
</reference>
<dbReference type="AlphaFoldDB" id="A0A7C8M431"/>
<sequence>MVAHFIVFVVSALVAFAHSKAIVTNKCPGDVFIWSVPAMPHGEISNLLVKSGSRYEEPWRVASSANAGVALKISPDNDGINKNKPELNFQYTVDNDGEQVWINLATVRGHAFGDNFAFHTCHGSYKSPNGLPTRTCSVTDDIELVLCESETPAHEECIGSTMEQHHELLARQYLFPPVPIPQPHGSSVHKPRECINALCRAQNFNRKVCDKLEAFLEAANPTVDYTTDGACE</sequence>
<keyword evidence="3" id="KW-1185">Reference proteome</keyword>
<organism evidence="2 3">
    <name type="scientific">Massariosphaeria phaeospora</name>
    <dbReference type="NCBI Taxonomy" id="100035"/>
    <lineage>
        <taxon>Eukaryota</taxon>
        <taxon>Fungi</taxon>
        <taxon>Dikarya</taxon>
        <taxon>Ascomycota</taxon>
        <taxon>Pezizomycotina</taxon>
        <taxon>Dothideomycetes</taxon>
        <taxon>Pleosporomycetidae</taxon>
        <taxon>Pleosporales</taxon>
        <taxon>Pleosporales incertae sedis</taxon>
        <taxon>Massariosphaeria</taxon>
    </lineage>
</organism>
<gene>
    <name evidence="2" type="ORF">BDV95DRAFT_611280</name>
</gene>